<keyword evidence="1" id="KW-0812">Transmembrane</keyword>
<sequence length="387" mass="42794">MKVHIFIATTQGLVAIQNITAIDDPDIRSVVSVNGTSTTANISSSYHNFVKKGVGIIQQMFGACSYRVDISARIDQGNSWQVAIYLAHLAQTKNMLGNGNVQSGDHVICATGEVNTTNHQILAVGQIATKYQLAKPLLAQWKKLASSVKFLLPLANQVDLKHDDDLFAISSLKQAAAMLPNSTQKIRPSSSSNRMLVSTNFIYISLFTLLSFAVLMYLWSNQQPEIINSQTPEASSASGQNIQMRAWLKQHNACPNTTNSSKQANQLIALAHNTFADIALGQVCKLTVQTDSSLAQLLLVAQDAYTVFPLSKGPQGWDIPLPKNRSVDRSYFIVLLKQKLSDDNIEQLRLYRESMAKPELLTEQKLSSWLTKQKATFRLYSHKLLQS</sequence>
<dbReference type="EMBL" id="JAWDIO010000002">
    <property type="protein sequence ID" value="MDU0356403.1"/>
    <property type="molecule type" value="Genomic_DNA"/>
</dbReference>
<evidence type="ECO:0000313" key="3">
    <source>
        <dbReference type="Proteomes" id="UP001247805"/>
    </source>
</evidence>
<dbReference type="RefSeq" id="WP_316027888.1">
    <property type="nucleotide sequence ID" value="NZ_JAWDIO010000002.1"/>
</dbReference>
<dbReference type="Proteomes" id="UP001247805">
    <property type="component" value="Unassembled WGS sequence"/>
</dbReference>
<gene>
    <name evidence="2" type="ORF">RS130_23145</name>
</gene>
<accession>A0ABU3T2B5</accession>
<feature type="transmembrane region" description="Helical" evidence="1">
    <location>
        <begin position="195"/>
        <end position="219"/>
    </location>
</feature>
<proteinExistence type="predicted"/>
<name>A0ABU3T2B5_9ALTE</name>
<evidence type="ECO:0000256" key="1">
    <source>
        <dbReference type="SAM" id="Phobius"/>
    </source>
</evidence>
<keyword evidence="1" id="KW-1133">Transmembrane helix</keyword>
<comment type="caution">
    <text evidence="2">The sequence shown here is derived from an EMBL/GenBank/DDBJ whole genome shotgun (WGS) entry which is preliminary data.</text>
</comment>
<keyword evidence="1" id="KW-0472">Membrane</keyword>
<protein>
    <submittedName>
        <fullName evidence="2">Uncharacterized protein</fullName>
    </submittedName>
</protein>
<organism evidence="2 3">
    <name type="scientific">Paraglaciecola aquimarina</name>
    <dbReference type="NCBI Taxonomy" id="1235557"/>
    <lineage>
        <taxon>Bacteria</taxon>
        <taxon>Pseudomonadati</taxon>
        <taxon>Pseudomonadota</taxon>
        <taxon>Gammaproteobacteria</taxon>
        <taxon>Alteromonadales</taxon>
        <taxon>Alteromonadaceae</taxon>
        <taxon>Paraglaciecola</taxon>
    </lineage>
</organism>
<keyword evidence="3" id="KW-1185">Reference proteome</keyword>
<reference evidence="2 3" key="1">
    <citation type="submission" date="2023-10" db="EMBL/GenBank/DDBJ databases">
        <title>Glaciecola aquimarina strain GGW-M5 nov., isolated from a coastal seawater.</title>
        <authorList>
            <person name="Bayburt H."/>
            <person name="Kim J.M."/>
            <person name="Choi B.J."/>
            <person name="Jeon C.O."/>
        </authorList>
    </citation>
    <scope>NUCLEOTIDE SEQUENCE [LARGE SCALE GENOMIC DNA]</scope>
    <source>
        <strain evidence="2 3">KCTC 32108</strain>
    </source>
</reference>
<evidence type="ECO:0000313" key="2">
    <source>
        <dbReference type="EMBL" id="MDU0356403.1"/>
    </source>
</evidence>